<proteinExistence type="predicted"/>
<dbReference type="GO" id="GO:0005524">
    <property type="term" value="F:ATP binding"/>
    <property type="evidence" value="ECO:0007669"/>
    <property type="project" value="InterPro"/>
</dbReference>
<dbReference type="InterPro" id="IPR023214">
    <property type="entry name" value="HAD_sf"/>
</dbReference>
<dbReference type="GO" id="GO:0016887">
    <property type="term" value="F:ATP hydrolysis activity"/>
    <property type="evidence" value="ECO:0007669"/>
    <property type="project" value="InterPro"/>
</dbReference>
<dbReference type="Gene3D" id="3.40.50.1000">
    <property type="entry name" value="HAD superfamily/HAD-like"/>
    <property type="match status" value="1"/>
</dbReference>
<feature type="transmembrane region" description="Helical" evidence="1">
    <location>
        <begin position="58"/>
        <end position="83"/>
    </location>
</feature>
<dbReference type="EMBL" id="JASNWA010000009">
    <property type="protein sequence ID" value="KAK3169962.1"/>
    <property type="molecule type" value="Genomic_DNA"/>
</dbReference>
<reference evidence="2" key="1">
    <citation type="submission" date="2022-11" db="EMBL/GenBank/DDBJ databases">
        <title>Chromosomal genome sequence assembly and mating type (MAT) locus characterization of the leprose asexual lichenized fungus Lepraria neglecta (Nyl.) Erichsen.</title>
        <authorList>
            <person name="Allen J.L."/>
            <person name="Pfeffer B."/>
        </authorList>
    </citation>
    <scope>NUCLEOTIDE SEQUENCE</scope>
    <source>
        <strain evidence="2">Allen 5258</strain>
    </source>
</reference>
<organism evidence="2 3">
    <name type="scientific">Lepraria neglecta</name>
    <dbReference type="NCBI Taxonomy" id="209136"/>
    <lineage>
        <taxon>Eukaryota</taxon>
        <taxon>Fungi</taxon>
        <taxon>Dikarya</taxon>
        <taxon>Ascomycota</taxon>
        <taxon>Pezizomycotina</taxon>
        <taxon>Lecanoromycetes</taxon>
        <taxon>OSLEUM clade</taxon>
        <taxon>Lecanoromycetidae</taxon>
        <taxon>Lecanorales</taxon>
        <taxon>Lecanorineae</taxon>
        <taxon>Stereocaulaceae</taxon>
        <taxon>Lepraria</taxon>
    </lineage>
</organism>
<protein>
    <submittedName>
        <fullName evidence="2">Plasma membrane H+-ATPase</fullName>
    </submittedName>
</protein>
<comment type="caution">
    <text evidence="2">The sequence shown here is derived from an EMBL/GenBank/DDBJ whole genome shotgun (WGS) entry which is preliminary data.</text>
</comment>
<dbReference type="SUPFAM" id="SSF56784">
    <property type="entry name" value="HAD-like"/>
    <property type="match status" value="1"/>
</dbReference>
<keyword evidence="1" id="KW-0812">Transmembrane</keyword>
<dbReference type="PANTHER" id="PTHR42861">
    <property type="entry name" value="CALCIUM-TRANSPORTING ATPASE"/>
    <property type="match status" value="1"/>
</dbReference>
<dbReference type="InterPro" id="IPR036412">
    <property type="entry name" value="HAD-like_sf"/>
</dbReference>
<keyword evidence="3" id="KW-1185">Reference proteome</keyword>
<accession>A0AAE0DGT3</accession>
<name>A0AAE0DGT3_9LECA</name>
<dbReference type="GO" id="GO:0006812">
    <property type="term" value="P:monoatomic cation transport"/>
    <property type="evidence" value="ECO:0007669"/>
    <property type="project" value="UniProtKB-ARBA"/>
</dbReference>
<sequence>MTGDGVNDAPSLKRADTGIAVEGSSDAARSAADIVFLAPGLSAIINAHKTSRQIFHRMYAYVVYPIALSLHLELFLGLWIAIYGDVLEVQLVVFVAIFADIATLAIAYDNAPYSPKPVK</sequence>
<dbReference type="PRINTS" id="PR00119">
    <property type="entry name" value="CATATPASE"/>
</dbReference>
<dbReference type="AlphaFoldDB" id="A0AAE0DGT3"/>
<evidence type="ECO:0000256" key="1">
    <source>
        <dbReference type="SAM" id="Phobius"/>
    </source>
</evidence>
<dbReference type="Gene3D" id="1.20.1110.10">
    <property type="entry name" value="Calcium-transporting ATPase, transmembrane domain"/>
    <property type="match status" value="1"/>
</dbReference>
<dbReference type="PRINTS" id="PR00120">
    <property type="entry name" value="HATPASE"/>
</dbReference>
<gene>
    <name evidence="2" type="primary">PMA1_2</name>
    <name evidence="2" type="ORF">OEA41_009347</name>
</gene>
<feature type="transmembrane region" description="Helical" evidence="1">
    <location>
        <begin position="89"/>
        <end position="108"/>
    </location>
</feature>
<dbReference type="Proteomes" id="UP001276659">
    <property type="component" value="Unassembled WGS sequence"/>
</dbReference>
<keyword evidence="1" id="KW-0472">Membrane</keyword>
<dbReference type="GO" id="GO:0016020">
    <property type="term" value="C:membrane"/>
    <property type="evidence" value="ECO:0007669"/>
    <property type="project" value="InterPro"/>
</dbReference>
<dbReference type="InterPro" id="IPR001757">
    <property type="entry name" value="P_typ_ATPase"/>
</dbReference>
<evidence type="ECO:0000313" key="2">
    <source>
        <dbReference type="EMBL" id="KAK3169962.1"/>
    </source>
</evidence>
<keyword evidence="1" id="KW-1133">Transmembrane helix</keyword>
<evidence type="ECO:0000313" key="3">
    <source>
        <dbReference type="Proteomes" id="UP001276659"/>
    </source>
</evidence>